<organism evidence="1">
    <name type="scientific">Podoviridae sp. ctRnx2</name>
    <dbReference type="NCBI Taxonomy" id="2826555"/>
    <lineage>
        <taxon>Viruses</taxon>
        <taxon>Duplodnaviria</taxon>
        <taxon>Heunggongvirae</taxon>
        <taxon>Uroviricota</taxon>
        <taxon>Caudoviricetes</taxon>
    </lineage>
</organism>
<reference evidence="1" key="1">
    <citation type="journal article" date="2021" name="Proc. Natl. Acad. Sci. U.S.A.">
        <title>A Catalog of Tens of Thousands of Viruses from Human Metagenomes Reveals Hidden Associations with Chronic Diseases.</title>
        <authorList>
            <person name="Tisza M.J."/>
            <person name="Buck C.B."/>
        </authorList>
    </citation>
    <scope>NUCLEOTIDE SEQUENCE</scope>
    <source>
        <strain evidence="1">CtRnx2</strain>
    </source>
</reference>
<protein>
    <submittedName>
        <fullName evidence="1">Uncharacterized protein</fullName>
    </submittedName>
</protein>
<proteinExistence type="predicted"/>
<evidence type="ECO:0000313" key="1">
    <source>
        <dbReference type="EMBL" id="DAE22029.1"/>
    </source>
</evidence>
<sequence>MSLNDILEEVSDHNRNLLKLYRHGSLSRKTLMASLKFIKDAHKPGNWKVIQLREEGAKQLLKQDPLCCCLPIDLVIRRVHDQLSGIIFPLKEV</sequence>
<name>A0A8S5QTI5_9CAUD</name>
<dbReference type="EMBL" id="BK015724">
    <property type="protein sequence ID" value="DAE22029.1"/>
    <property type="molecule type" value="Genomic_DNA"/>
</dbReference>
<accession>A0A8S5QTI5</accession>